<keyword evidence="8" id="KW-0808">Transferase</keyword>
<feature type="compositionally biased region" description="Polar residues" evidence="21">
    <location>
        <begin position="92"/>
        <end position="101"/>
    </location>
</feature>
<dbReference type="OrthoDB" id="10252171at2759"/>
<dbReference type="Gene3D" id="3.30.450.20">
    <property type="entry name" value="PAS domain"/>
    <property type="match status" value="1"/>
</dbReference>
<dbReference type="Gene3D" id="1.10.510.10">
    <property type="entry name" value="Transferase(Phosphotransferase) domain 1"/>
    <property type="match status" value="1"/>
</dbReference>
<dbReference type="STRING" id="8010.ENSELUP00000010927"/>
<dbReference type="InterPro" id="IPR035965">
    <property type="entry name" value="PAS-like_dom_sf"/>
</dbReference>
<dbReference type="GO" id="GO:0045719">
    <property type="term" value="P:negative regulation of glycogen biosynthetic process"/>
    <property type="evidence" value="ECO:0007669"/>
    <property type="project" value="TreeGrafter"/>
</dbReference>
<dbReference type="Gene3D" id="3.30.200.20">
    <property type="entry name" value="Phosphorylase Kinase, domain 1"/>
    <property type="match status" value="1"/>
</dbReference>
<comment type="subcellular location">
    <subcellularLocation>
        <location evidence="2">Cytoplasm</location>
    </subcellularLocation>
    <subcellularLocation>
        <location evidence="1">Nucleus</location>
    </subcellularLocation>
</comment>
<dbReference type="FunFam" id="1.10.510.10:FF:000351">
    <property type="entry name" value="PAS domain-containing serine/threonine-protein kinase"/>
    <property type="match status" value="1"/>
</dbReference>
<evidence type="ECO:0000259" key="22">
    <source>
        <dbReference type="PROSITE" id="PS50011"/>
    </source>
</evidence>
<evidence type="ECO:0000256" key="17">
    <source>
        <dbReference type="ARBA" id="ARBA00048679"/>
    </source>
</evidence>
<evidence type="ECO:0000256" key="19">
    <source>
        <dbReference type="ARBA" id="ARBA00071822"/>
    </source>
</evidence>
<dbReference type="GeneTree" id="ENSGT00940000159035"/>
<accession>A0A3P8Y2P7</accession>
<dbReference type="OMA" id="AFIDHHP"/>
<dbReference type="Ensembl" id="ENSELUT00000001375.3">
    <property type="protein sequence ID" value="ENSELUP00000033167.2"/>
    <property type="gene ID" value="ENSELUG00000011381.3"/>
</dbReference>
<feature type="region of interest" description="Disordered" evidence="21">
    <location>
        <begin position="331"/>
        <end position="383"/>
    </location>
</feature>
<dbReference type="InterPro" id="IPR000719">
    <property type="entry name" value="Prot_kinase_dom"/>
</dbReference>
<dbReference type="PROSITE" id="PS00107">
    <property type="entry name" value="PROTEIN_KINASE_ATP"/>
    <property type="match status" value="1"/>
</dbReference>
<dbReference type="PANTHER" id="PTHR24346:SF51">
    <property type="entry name" value="PAS DOMAIN-CONTAINING SERINE_THREONINE-PROTEIN KINASE"/>
    <property type="match status" value="1"/>
</dbReference>
<feature type="compositionally biased region" description="Low complexity" evidence="21">
    <location>
        <begin position="493"/>
        <end position="504"/>
    </location>
</feature>
<sequence>MSLWAESCWKEYKGTPNTKGRTVCVAQDDSLDLLDDEDSFDLNRSYPCARRHKNGLQKKGLGLGHWRFTGSMTADSQDARSSVAMRDIQISSLHGSGSPGRSDSLPMYPSTVSESDRSPLSQLICGASSLSGHPAVHNPNKAVLTVDCKSTKILAANKKACTLFERTCSDLIGRNLSSLLKKTSQVLDEALSEAYLQTDGNVAVVSGKVMDVLSQSEAEVPVSIWAQRQSQEGQNCLVTIERVERLSAQVSFSQDGSILSCDRAFAHLQGYRQSEELTGRSIRELLPSLQIPLHSRALPKMLRVQKVSSQSLGGPSFPLCVRLQGAVVCGKPPPQKGGRRSGFPGGMDNQQGLLPSPVCSSPQSPQPEHSEESQGNELSVSEVVEDSLLSPGSGLVYSGTVWVFAPLSCLLTLHPDGSIHSIPNQLALTLLGYGNAELQGKDVTFLMPAFYEWFCDFETGTCPLDRRPEGACFLHTGSSHPSTTSNADPCRCSSPGAPAASVAPHPRHSLPMACKPKDAKDPSGLPAGDMALVQRSGLGRGRIYTGTGSRLEQPGYPPSTLSPPGVSSTHTHIRAEDATELVEDASSLSLCPSQGDRLDTTRVLLQTFALVEGGETLCLSPNNPPRCQLLNGEGQGTPTLDERSPGRPCRPTPRHAKDPGHQGDLSALHNSSFEMISLGSRSSSGFCEKCHGGSSPEVNSLSTEVVDSVSCYLELGSNGELVTRAMADLDLSGSVELSDDAGEDVSRTSVDTAELLRTPSPCIVESEPDEGPIYVEVRTDPLKDADGEEEQDQWAVFSALQNGHSQDSTQMTGGTQLPSDPTHTTSTPKKQQGDGCSPPSSASRQISEGCYEGTMYHRDGARIEVQCEIRRADVLGGRCVFCVWLSRPGQQEAMHSNGASPQDTSALSLGEAIMEASRGGAGEALLSTMDLEHSHACEGQFSEEYRPLHAVGKGAFGFVWQACRISNGQKVVVKFIRKGRIVSDCWVDDPVLGRVSQEIAILTRLQHHNIVKVLEVFENEGYFQMVMEKHGEGLDLFEFIDKQPQLDEPLASYIFRQLVAAVAYLRNKGILHRDIKDENIIINTEFHIKLIDFGSATLLTADKLFYTFCGTLEYCSPEVLQGNPYKGPELEMWSLGVLLYTLLFSENPFCELAETMQAELKPPFSVSPDLHAVLLGLLQCDPQHRMTLEQLLMQPWIRQPICLADYSWEEVFPDSKSQAPPDYHNSEFLGQGLYPDAGDDASLPSDDDDDDEDEKRAMDALKIELMKYLADE</sequence>
<dbReference type="FunFam" id="3.30.450.20:FF:000059">
    <property type="entry name" value="PAS domain containing serine/threonine kinase"/>
    <property type="match status" value="1"/>
</dbReference>
<keyword evidence="14" id="KW-0446">Lipid-binding</keyword>
<evidence type="ECO:0000313" key="24">
    <source>
        <dbReference type="Proteomes" id="UP000265140"/>
    </source>
</evidence>
<dbReference type="InterPro" id="IPR008271">
    <property type="entry name" value="Ser/Thr_kinase_AS"/>
</dbReference>
<feature type="domain" description="Protein kinase" evidence="22">
    <location>
        <begin position="945"/>
        <end position="1197"/>
    </location>
</feature>
<dbReference type="PANTHER" id="PTHR24346">
    <property type="entry name" value="MAP/MICROTUBULE AFFINITY-REGULATING KINASE"/>
    <property type="match status" value="1"/>
</dbReference>
<dbReference type="GO" id="GO:0005829">
    <property type="term" value="C:cytosol"/>
    <property type="evidence" value="ECO:0007669"/>
    <property type="project" value="TreeGrafter"/>
</dbReference>
<dbReference type="GO" id="GO:0035556">
    <property type="term" value="P:intracellular signal transduction"/>
    <property type="evidence" value="ECO:0007669"/>
    <property type="project" value="TreeGrafter"/>
</dbReference>
<keyword evidence="5" id="KW-0963">Cytoplasm</keyword>
<evidence type="ECO:0000256" key="2">
    <source>
        <dbReference type="ARBA" id="ARBA00004496"/>
    </source>
</evidence>
<keyword evidence="6" id="KW-0723">Serine/threonine-protein kinase</keyword>
<evidence type="ECO:0000256" key="6">
    <source>
        <dbReference type="ARBA" id="ARBA00022527"/>
    </source>
</evidence>
<feature type="region of interest" description="Disordered" evidence="21">
    <location>
        <begin position="1215"/>
        <end position="1255"/>
    </location>
</feature>
<gene>
    <name evidence="23" type="primary">PASK</name>
</gene>
<dbReference type="Bgee" id="ENSELUG00000011381">
    <property type="expression patterns" value="Expressed in ovary and 9 other cell types or tissues"/>
</dbReference>
<dbReference type="GO" id="GO:0005524">
    <property type="term" value="F:ATP binding"/>
    <property type="evidence" value="ECO:0007669"/>
    <property type="project" value="UniProtKB-UniRule"/>
</dbReference>
<dbReference type="PROSITE" id="PS00108">
    <property type="entry name" value="PROTEIN_KINASE_ST"/>
    <property type="match status" value="1"/>
</dbReference>
<dbReference type="GeneID" id="105024569"/>
<evidence type="ECO:0000256" key="18">
    <source>
        <dbReference type="ARBA" id="ARBA00053825"/>
    </source>
</evidence>
<comment type="function">
    <text evidence="18">Serine/threonine-protein kinase involved in energy homeostasis and protein translation. Phosphorylates EEF1A1, GYS1, PDX1 and RPS6. Probably plays a role under changing environmental conditions (oxygen, glucose, nutrition), rather than under standard conditions. Acts as a sensor involved in energy homeostasis: regulates glycogen synthase synthesis by mediating phosphorylation of GYS1, leading to GYS1 inactivation. May be involved in glucose-stimulated insulin production in pancreas and regulation of glucagon secretion by glucose in alpha cells; however such data require additional evidences. May play a role in regulation of protein translation by phosphorylating EEF1A1, leading to increase translation efficiency. May also participate in respiratory regulation.</text>
</comment>
<reference evidence="23" key="2">
    <citation type="submission" date="2020-02" db="EMBL/GenBank/DDBJ databases">
        <title>Esox lucius (northern pike) genome, fEsoLuc1, primary haplotype.</title>
        <authorList>
            <person name="Myers G."/>
            <person name="Karagic N."/>
            <person name="Meyer A."/>
            <person name="Pippel M."/>
            <person name="Reichard M."/>
            <person name="Winkler S."/>
            <person name="Tracey A."/>
            <person name="Sims Y."/>
            <person name="Howe K."/>
            <person name="Rhie A."/>
            <person name="Formenti G."/>
            <person name="Durbin R."/>
            <person name="Fedrigo O."/>
            <person name="Jarvis E.D."/>
        </authorList>
    </citation>
    <scope>NUCLEOTIDE SEQUENCE [LARGE SCALE GENOMIC DNA]</scope>
</reference>
<dbReference type="GO" id="GO:0004674">
    <property type="term" value="F:protein serine/threonine kinase activity"/>
    <property type="evidence" value="ECO:0007669"/>
    <property type="project" value="UniProtKB-KW"/>
</dbReference>
<keyword evidence="15" id="KW-0539">Nucleus</keyword>
<evidence type="ECO:0000256" key="15">
    <source>
        <dbReference type="ARBA" id="ARBA00023242"/>
    </source>
</evidence>
<keyword evidence="13" id="KW-0007">Acetylation</keyword>
<dbReference type="SMART" id="SM00220">
    <property type="entry name" value="S_TKc"/>
    <property type="match status" value="1"/>
</dbReference>
<feature type="region of interest" description="Disordered" evidence="21">
    <location>
        <begin position="803"/>
        <end position="845"/>
    </location>
</feature>
<feature type="compositionally biased region" description="Polar residues" evidence="21">
    <location>
        <begin position="803"/>
        <end position="830"/>
    </location>
</feature>
<dbReference type="InterPro" id="IPR011009">
    <property type="entry name" value="Kinase-like_dom_sf"/>
</dbReference>
<feature type="region of interest" description="Disordered" evidence="21">
    <location>
        <begin position="479"/>
        <end position="571"/>
    </location>
</feature>
<evidence type="ECO:0000256" key="1">
    <source>
        <dbReference type="ARBA" id="ARBA00004123"/>
    </source>
</evidence>
<reference evidence="23" key="3">
    <citation type="submission" date="2025-08" db="UniProtKB">
        <authorList>
            <consortium name="Ensembl"/>
        </authorList>
    </citation>
    <scope>IDENTIFICATION</scope>
</reference>
<dbReference type="AlphaFoldDB" id="A0A3P8Y2P7"/>
<organism evidence="23 24">
    <name type="scientific">Esox lucius</name>
    <name type="common">Northern pike</name>
    <dbReference type="NCBI Taxonomy" id="8010"/>
    <lineage>
        <taxon>Eukaryota</taxon>
        <taxon>Metazoa</taxon>
        <taxon>Chordata</taxon>
        <taxon>Craniata</taxon>
        <taxon>Vertebrata</taxon>
        <taxon>Euteleostomi</taxon>
        <taxon>Actinopterygii</taxon>
        <taxon>Neopterygii</taxon>
        <taxon>Teleostei</taxon>
        <taxon>Protacanthopterygii</taxon>
        <taxon>Esociformes</taxon>
        <taxon>Esocidae</taxon>
        <taxon>Esox</taxon>
    </lineage>
</organism>
<reference evidence="24" key="1">
    <citation type="journal article" date="2014" name="PLoS ONE">
        <title>The genome and linkage map of the northern pike (Esox lucius): conserved synteny revealed between the salmonid sister group and the Neoteleostei.</title>
        <authorList>
            <person name="Rondeau E.B."/>
            <person name="Minkley D.R."/>
            <person name="Leong J.S."/>
            <person name="Messmer A.M."/>
            <person name="Jantzen J.R."/>
            <person name="von Schalburg K.R."/>
            <person name="Lemon C."/>
            <person name="Bird N.H."/>
            <person name="Koop B.F."/>
        </authorList>
    </citation>
    <scope>NUCLEOTIDE SEQUENCE</scope>
</reference>
<feature type="region of interest" description="Disordered" evidence="21">
    <location>
        <begin position="92"/>
        <end position="112"/>
    </location>
</feature>
<keyword evidence="10 20" id="KW-0547">Nucleotide-binding</keyword>
<evidence type="ECO:0000256" key="7">
    <source>
        <dbReference type="ARBA" id="ARBA00022553"/>
    </source>
</evidence>
<evidence type="ECO:0000256" key="11">
    <source>
        <dbReference type="ARBA" id="ARBA00022777"/>
    </source>
</evidence>
<feature type="compositionally biased region" description="Low complexity" evidence="21">
    <location>
        <begin position="355"/>
        <end position="367"/>
    </location>
</feature>
<comment type="similarity">
    <text evidence="3">Belongs to the protein kinase superfamily. CAMK Ser/Thr protein kinase family.</text>
</comment>
<dbReference type="FunFam" id="3.30.200.20:FF:000346">
    <property type="entry name" value="PAS domain-containing serine/threonine-protein kinase"/>
    <property type="match status" value="1"/>
</dbReference>
<evidence type="ECO:0000256" key="12">
    <source>
        <dbReference type="ARBA" id="ARBA00022840"/>
    </source>
</evidence>
<evidence type="ECO:0000256" key="9">
    <source>
        <dbReference type="ARBA" id="ARBA00022737"/>
    </source>
</evidence>
<evidence type="ECO:0000256" key="16">
    <source>
        <dbReference type="ARBA" id="ARBA00047899"/>
    </source>
</evidence>
<dbReference type="GO" id="GO:0005634">
    <property type="term" value="C:nucleus"/>
    <property type="evidence" value="ECO:0007669"/>
    <property type="project" value="UniProtKB-SubCell"/>
</dbReference>
<comment type="catalytic activity">
    <reaction evidence="16">
        <text>L-threonyl-[protein] + ATP = O-phospho-L-threonyl-[protein] + ADP + H(+)</text>
        <dbReference type="Rhea" id="RHEA:46608"/>
        <dbReference type="Rhea" id="RHEA-COMP:11060"/>
        <dbReference type="Rhea" id="RHEA-COMP:11605"/>
        <dbReference type="ChEBI" id="CHEBI:15378"/>
        <dbReference type="ChEBI" id="CHEBI:30013"/>
        <dbReference type="ChEBI" id="CHEBI:30616"/>
        <dbReference type="ChEBI" id="CHEBI:61977"/>
        <dbReference type="ChEBI" id="CHEBI:456216"/>
        <dbReference type="EC" id="2.7.11.1"/>
    </reaction>
</comment>
<keyword evidence="11" id="KW-0418">Kinase</keyword>
<evidence type="ECO:0000313" key="23">
    <source>
        <dbReference type="Ensembl" id="ENSELUP00000033167.2"/>
    </source>
</evidence>
<dbReference type="GO" id="GO:0008289">
    <property type="term" value="F:lipid binding"/>
    <property type="evidence" value="ECO:0007669"/>
    <property type="project" value="UniProtKB-KW"/>
</dbReference>
<dbReference type="InterPro" id="IPR017441">
    <property type="entry name" value="Protein_kinase_ATP_BS"/>
</dbReference>
<evidence type="ECO:0000256" key="21">
    <source>
        <dbReference type="SAM" id="MobiDB-lite"/>
    </source>
</evidence>
<dbReference type="SUPFAM" id="SSF56112">
    <property type="entry name" value="Protein kinase-like (PK-like)"/>
    <property type="match status" value="1"/>
</dbReference>
<evidence type="ECO:0000256" key="4">
    <source>
        <dbReference type="ARBA" id="ARBA00012513"/>
    </source>
</evidence>
<evidence type="ECO:0000256" key="5">
    <source>
        <dbReference type="ARBA" id="ARBA00022490"/>
    </source>
</evidence>
<feature type="region of interest" description="Disordered" evidence="21">
    <location>
        <begin position="631"/>
        <end position="664"/>
    </location>
</feature>
<feature type="binding site" evidence="20">
    <location>
        <position position="978"/>
    </location>
    <ligand>
        <name>ATP</name>
        <dbReference type="ChEBI" id="CHEBI:30616"/>
    </ligand>
</feature>
<dbReference type="InterPro" id="IPR000014">
    <property type="entry name" value="PAS"/>
</dbReference>
<evidence type="ECO:0000256" key="3">
    <source>
        <dbReference type="ARBA" id="ARBA00006692"/>
    </source>
</evidence>
<comment type="catalytic activity">
    <reaction evidence="17">
        <text>L-seryl-[protein] + ATP = O-phospho-L-seryl-[protein] + ADP + H(+)</text>
        <dbReference type="Rhea" id="RHEA:17989"/>
        <dbReference type="Rhea" id="RHEA-COMP:9863"/>
        <dbReference type="Rhea" id="RHEA-COMP:11604"/>
        <dbReference type="ChEBI" id="CHEBI:15378"/>
        <dbReference type="ChEBI" id="CHEBI:29999"/>
        <dbReference type="ChEBI" id="CHEBI:30616"/>
        <dbReference type="ChEBI" id="CHEBI:83421"/>
        <dbReference type="ChEBI" id="CHEBI:456216"/>
        <dbReference type="EC" id="2.7.11.1"/>
    </reaction>
</comment>
<reference evidence="23" key="4">
    <citation type="submission" date="2025-09" db="UniProtKB">
        <authorList>
            <consortium name="Ensembl"/>
        </authorList>
    </citation>
    <scope>IDENTIFICATION</scope>
</reference>
<dbReference type="Pfam" id="PF00069">
    <property type="entry name" value="Pkinase"/>
    <property type="match status" value="1"/>
</dbReference>
<dbReference type="PROSITE" id="PS50011">
    <property type="entry name" value="PROTEIN_KINASE_DOM"/>
    <property type="match status" value="1"/>
</dbReference>
<dbReference type="InParanoid" id="A0A3P8Y2P7"/>
<keyword evidence="12 20" id="KW-0067">ATP-binding</keyword>
<dbReference type="RefSeq" id="XP_010892894.2">
    <property type="nucleotide sequence ID" value="XM_010894592.3"/>
</dbReference>
<dbReference type="SUPFAM" id="SSF55785">
    <property type="entry name" value="PYP-like sensor domain (PAS domain)"/>
    <property type="match status" value="1"/>
</dbReference>
<evidence type="ECO:0000256" key="13">
    <source>
        <dbReference type="ARBA" id="ARBA00022990"/>
    </source>
</evidence>
<evidence type="ECO:0000256" key="20">
    <source>
        <dbReference type="PROSITE-ProRule" id="PRU10141"/>
    </source>
</evidence>
<dbReference type="Proteomes" id="UP000265140">
    <property type="component" value="Chromosome 3"/>
</dbReference>
<dbReference type="Pfam" id="PF13426">
    <property type="entry name" value="PAS_9"/>
    <property type="match status" value="1"/>
</dbReference>
<keyword evidence="9" id="KW-0677">Repeat</keyword>
<keyword evidence="7" id="KW-0597">Phosphoprotein</keyword>
<keyword evidence="24" id="KW-1185">Reference proteome</keyword>
<evidence type="ECO:0000256" key="14">
    <source>
        <dbReference type="ARBA" id="ARBA00023121"/>
    </source>
</evidence>
<dbReference type="EC" id="2.7.11.1" evidence="4"/>
<dbReference type="CDD" id="cd00130">
    <property type="entry name" value="PAS"/>
    <property type="match status" value="1"/>
</dbReference>
<evidence type="ECO:0000256" key="10">
    <source>
        <dbReference type="ARBA" id="ARBA00022741"/>
    </source>
</evidence>
<proteinExistence type="inferred from homology"/>
<protein>
    <recommendedName>
        <fullName evidence="19">PAS domain-containing serine/threonine-protein kinase</fullName>
        <ecNumber evidence="4">2.7.11.1</ecNumber>
    </recommendedName>
</protein>
<evidence type="ECO:0000256" key="8">
    <source>
        <dbReference type="ARBA" id="ARBA00022679"/>
    </source>
</evidence>
<name>A0A3P8Y2P7_ESOLU</name>